<dbReference type="AlphaFoldDB" id="X1I0L1"/>
<name>X1I0L1_9ZZZZ</name>
<proteinExistence type="predicted"/>
<sequence>AKKELNWSDETCKTFLVSQYKVSPQGTLEDIIKRLTRDQAEEFVKEIQERVQKQMELFQ</sequence>
<comment type="caution">
    <text evidence="1">The sequence shown here is derived from an EMBL/GenBank/DDBJ whole genome shotgun (WGS) entry which is preliminary data.</text>
</comment>
<feature type="non-terminal residue" evidence="1">
    <location>
        <position position="1"/>
    </location>
</feature>
<protein>
    <submittedName>
        <fullName evidence="1">Uncharacterized protein</fullName>
    </submittedName>
</protein>
<organism evidence="1">
    <name type="scientific">marine sediment metagenome</name>
    <dbReference type="NCBI Taxonomy" id="412755"/>
    <lineage>
        <taxon>unclassified sequences</taxon>
        <taxon>metagenomes</taxon>
        <taxon>ecological metagenomes</taxon>
    </lineage>
</organism>
<reference evidence="1" key="1">
    <citation type="journal article" date="2014" name="Front. Microbiol.">
        <title>High frequency of phylogenetically diverse reductive dehalogenase-homologous genes in deep subseafloor sedimentary metagenomes.</title>
        <authorList>
            <person name="Kawai M."/>
            <person name="Futagami T."/>
            <person name="Toyoda A."/>
            <person name="Takaki Y."/>
            <person name="Nishi S."/>
            <person name="Hori S."/>
            <person name="Arai W."/>
            <person name="Tsubouchi T."/>
            <person name="Morono Y."/>
            <person name="Uchiyama I."/>
            <person name="Ito T."/>
            <person name="Fujiyama A."/>
            <person name="Inagaki F."/>
            <person name="Takami H."/>
        </authorList>
    </citation>
    <scope>NUCLEOTIDE SEQUENCE</scope>
    <source>
        <strain evidence="1">Expedition CK06-06</strain>
    </source>
</reference>
<dbReference type="EMBL" id="BARU01032997">
    <property type="protein sequence ID" value="GAH62855.1"/>
    <property type="molecule type" value="Genomic_DNA"/>
</dbReference>
<gene>
    <name evidence="1" type="ORF">S03H2_51961</name>
</gene>
<evidence type="ECO:0000313" key="1">
    <source>
        <dbReference type="EMBL" id="GAH62855.1"/>
    </source>
</evidence>
<accession>X1I0L1</accession>